<evidence type="ECO:0000259" key="1">
    <source>
        <dbReference type="Pfam" id="PF18962"/>
    </source>
</evidence>
<dbReference type="InterPro" id="IPR013783">
    <property type="entry name" value="Ig-like_fold"/>
</dbReference>
<dbReference type="Proteomes" id="UP000637774">
    <property type="component" value="Unassembled WGS sequence"/>
</dbReference>
<organism evidence="2 3">
    <name type="scientific">Hymenobacter frigidus</name>
    <dbReference type="NCBI Taxonomy" id="1524095"/>
    <lineage>
        <taxon>Bacteria</taxon>
        <taxon>Pseudomonadati</taxon>
        <taxon>Bacteroidota</taxon>
        <taxon>Cytophagia</taxon>
        <taxon>Cytophagales</taxon>
        <taxon>Hymenobacteraceae</taxon>
        <taxon>Hymenobacter</taxon>
    </lineage>
</organism>
<keyword evidence="3" id="KW-1185">Reference proteome</keyword>
<proteinExistence type="predicted"/>
<dbReference type="Gene3D" id="2.60.40.10">
    <property type="entry name" value="Immunoglobulins"/>
    <property type="match status" value="1"/>
</dbReference>
<comment type="caution">
    <text evidence="2">The sequence shown here is derived from an EMBL/GenBank/DDBJ whole genome shotgun (WGS) entry which is preliminary data.</text>
</comment>
<protein>
    <recommendedName>
        <fullName evidence="1">Secretion system C-terminal sorting domain-containing protein</fullName>
    </recommendedName>
</protein>
<dbReference type="NCBIfam" id="TIGR04183">
    <property type="entry name" value="Por_Secre_tail"/>
    <property type="match status" value="1"/>
</dbReference>
<name>A0ABQ2AE19_9BACT</name>
<gene>
    <name evidence="2" type="ORF">GCM10011495_32730</name>
</gene>
<dbReference type="EMBL" id="BMGY01000040">
    <property type="protein sequence ID" value="GGH89343.1"/>
    <property type="molecule type" value="Genomic_DNA"/>
</dbReference>
<dbReference type="Pfam" id="PF18962">
    <property type="entry name" value="Por_Secre_tail"/>
    <property type="match status" value="1"/>
</dbReference>
<accession>A0ABQ2AE19</accession>
<dbReference type="InterPro" id="IPR014756">
    <property type="entry name" value="Ig_E-set"/>
</dbReference>
<evidence type="ECO:0000313" key="3">
    <source>
        <dbReference type="Proteomes" id="UP000637774"/>
    </source>
</evidence>
<feature type="domain" description="Secretion system C-terminal sorting" evidence="1">
    <location>
        <begin position="88"/>
        <end position="161"/>
    </location>
</feature>
<dbReference type="InterPro" id="IPR026444">
    <property type="entry name" value="Secre_tail"/>
</dbReference>
<evidence type="ECO:0000313" key="2">
    <source>
        <dbReference type="EMBL" id="GGH89343.1"/>
    </source>
</evidence>
<reference evidence="3" key="1">
    <citation type="journal article" date="2019" name="Int. J. Syst. Evol. Microbiol.">
        <title>The Global Catalogue of Microorganisms (GCM) 10K type strain sequencing project: providing services to taxonomists for standard genome sequencing and annotation.</title>
        <authorList>
            <consortium name="The Broad Institute Genomics Platform"/>
            <consortium name="The Broad Institute Genome Sequencing Center for Infectious Disease"/>
            <person name="Wu L."/>
            <person name="Ma J."/>
        </authorList>
    </citation>
    <scope>NUCLEOTIDE SEQUENCE [LARGE SCALE GENOMIC DNA]</scope>
    <source>
        <strain evidence="3">CGMCC 1.14966</strain>
    </source>
</reference>
<sequence length="164" mass="17146">MALVPAQASIGEEVKLAGVNFLVEGLPDTIIFGGARAAVLAATATTATVRVPQGARSGPLTIGGAGGRFTSAASFTLLALRVDEAITVYPNPARGMVTLDWQRADFGVEQVRVYNALGSLVAVQELRNTATPSMPLHFAPGQVGLYLLVIETARGPVLKRITLY</sequence>
<dbReference type="SUPFAM" id="SSF81296">
    <property type="entry name" value="E set domains"/>
    <property type="match status" value="1"/>
</dbReference>